<evidence type="ECO:0000256" key="6">
    <source>
        <dbReference type="ARBA" id="ARBA00022679"/>
    </source>
</evidence>
<feature type="transmembrane region" description="Helical" evidence="16">
    <location>
        <begin position="200"/>
        <end position="220"/>
    </location>
</feature>
<accession>A0AAP6MKW7</accession>
<dbReference type="RefSeq" id="WP_346050459.1">
    <property type="nucleotide sequence ID" value="NZ_JAYGII010000004.1"/>
</dbReference>
<feature type="transmembrane region" description="Helical" evidence="16">
    <location>
        <begin position="312"/>
        <end position="330"/>
    </location>
</feature>
<feature type="transmembrane region" description="Helical" evidence="16">
    <location>
        <begin position="86"/>
        <end position="104"/>
    </location>
</feature>
<keyword evidence="4 16" id="KW-0132">Cell division</keyword>
<dbReference type="GO" id="GO:0071555">
    <property type="term" value="P:cell wall organization"/>
    <property type="evidence" value="ECO:0007669"/>
    <property type="project" value="UniProtKB-KW"/>
</dbReference>
<dbReference type="AlphaFoldDB" id="A0AAP6MKW7"/>
<dbReference type="EC" id="2.4.99.28" evidence="16"/>
<dbReference type="Pfam" id="PF01098">
    <property type="entry name" value="FTSW_RODA_SPOVE"/>
    <property type="match status" value="1"/>
</dbReference>
<evidence type="ECO:0000313" key="18">
    <source>
        <dbReference type="Proteomes" id="UP001302316"/>
    </source>
</evidence>
<feature type="transmembrane region" description="Helical" evidence="16">
    <location>
        <begin position="124"/>
        <end position="141"/>
    </location>
</feature>
<evidence type="ECO:0000256" key="9">
    <source>
        <dbReference type="ARBA" id="ARBA00022984"/>
    </source>
</evidence>
<feature type="transmembrane region" description="Helical" evidence="16">
    <location>
        <begin position="350"/>
        <end position="374"/>
    </location>
</feature>
<keyword evidence="6 16" id="KW-0808">Transferase</keyword>
<comment type="catalytic activity">
    <reaction evidence="15 16">
        <text>[GlcNAc-(1-&gt;4)-Mur2Ac(oyl-L-Ala-gamma-D-Glu-L-Lys-D-Ala-D-Ala)](n)-di-trans,octa-cis-undecaprenyl diphosphate + beta-D-GlcNAc-(1-&gt;4)-Mur2Ac(oyl-L-Ala-gamma-D-Glu-L-Lys-D-Ala-D-Ala)-di-trans,octa-cis-undecaprenyl diphosphate = [GlcNAc-(1-&gt;4)-Mur2Ac(oyl-L-Ala-gamma-D-Glu-L-Lys-D-Ala-D-Ala)](n+1)-di-trans,octa-cis-undecaprenyl diphosphate + di-trans,octa-cis-undecaprenyl diphosphate + H(+)</text>
        <dbReference type="Rhea" id="RHEA:23708"/>
        <dbReference type="Rhea" id="RHEA-COMP:9602"/>
        <dbReference type="Rhea" id="RHEA-COMP:9603"/>
        <dbReference type="ChEBI" id="CHEBI:15378"/>
        <dbReference type="ChEBI" id="CHEBI:58405"/>
        <dbReference type="ChEBI" id="CHEBI:60033"/>
        <dbReference type="ChEBI" id="CHEBI:78435"/>
        <dbReference type="EC" id="2.4.99.28"/>
    </reaction>
</comment>
<feature type="transmembrane region" description="Helical" evidence="16">
    <location>
        <begin position="153"/>
        <end position="170"/>
    </location>
</feature>
<keyword evidence="8 16" id="KW-0133">Cell shape</keyword>
<comment type="similarity">
    <text evidence="14 16">Belongs to the SEDS family. FtsW subfamily.</text>
</comment>
<comment type="caution">
    <text evidence="17">The sequence shown here is derived from an EMBL/GenBank/DDBJ whole genome shotgun (WGS) entry which is preliminary data.</text>
</comment>
<keyword evidence="3 16" id="KW-1003">Cell membrane</keyword>
<dbReference type="PANTHER" id="PTHR30474">
    <property type="entry name" value="CELL CYCLE PROTEIN"/>
    <property type="match status" value="1"/>
</dbReference>
<organism evidence="17 18">
    <name type="scientific">Natronospira elongata</name>
    <dbReference type="NCBI Taxonomy" id="3110268"/>
    <lineage>
        <taxon>Bacteria</taxon>
        <taxon>Pseudomonadati</taxon>
        <taxon>Pseudomonadota</taxon>
        <taxon>Gammaproteobacteria</taxon>
        <taxon>Natronospirales</taxon>
        <taxon>Natronospiraceae</taxon>
        <taxon>Natronospira</taxon>
    </lineage>
</organism>
<evidence type="ECO:0000256" key="12">
    <source>
        <dbReference type="ARBA" id="ARBA00023306"/>
    </source>
</evidence>
<dbReference type="Proteomes" id="UP001302316">
    <property type="component" value="Unassembled WGS sequence"/>
</dbReference>
<dbReference type="InterPro" id="IPR013437">
    <property type="entry name" value="FtsW"/>
</dbReference>
<dbReference type="GO" id="GO:0032153">
    <property type="term" value="C:cell division site"/>
    <property type="evidence" value="ECO:0007669"/>
    <property type="project" value="UniProtKB-UniRule"/>
</dbReference>
<evidence type="ECO:0000256" key="5">
    <source>
        <dbReference type="ARBA" id="ARBA00022676"/>
    </source>
</evidence>
<evidence type="ECO:0000256" key="10">
    <source>
        <dbReference type="ARBA" id="ARBA00022989"/>
    </source>
</evidence>
<evidence type="ECO:0000313" key="17">
    <source>
        <dbReference type="EMBL" id="MEA5444840.1"/>
    </source>
</evidence>
<dbReference type="PROSITE" id="PS00428">
    <property type="entry name" value="FTSW_RODA_SPOVE"/>
    <property type="match status" value="1"/>
</dbReference>
<dbReference type="GO" id="GO:0008360">
    <property type="term" value="P:regulation of cell shape"/>
    <property type="evidence" value="ECO:0007669"/>
    <property type="project" value="UniProtKB-KW"/>
</dbReference>
<sequence>MSVAVTDQRWLYRIGHGLDGRLLAVAAALVMIGLIAVASASISIADRNLGDPFYYLRRQGAFLGLALIGGFIIYQIPLRLWARSGLALMLLAFFLLLLVLVPGLGKEVNGAMRWIAVGPFHLQVSEPARILLLLYVAGYMVRRQQELSERFAGFFKPVLVVGLACFLLLLQPDFGAAIVLLVTVLTLLFLGGVRIRDFSFLGGAGAMVMAGLAFSSPYRVERMTTFLNPWADPFNSGFQLTQSLIAIGRGEWWGVGLGGSVQKLFYLPEAHTDFIFAVLFEEVGLIGILVLMGLFAYLVWRCFRIGSLAWQQGQLFGAYVAWGIAIWLAVQTGINMGVNMGLLPTKGLTLPLISYGGSSLLVTVGALALVLRVSRELTPVSNRRRQSRGEVRA</sequence>
<comment type="pathway">
    <text evidence="2 16">Cell wall biogenesis; peptidoglycan biosynthesis.</text>
</comment>
<evidence type="ECO:0000256" key="13">
    <source>
        <dbReference type="ARBA" id="ARBA00023316"/>
    </source>
</evidence>
<dbReference type="GO" id="GO:0043093">
    <property type="term" value="P:FtsZ-dependent cytokinesis"/>
    <property type="evidence" value="ECO:0007669"/>
    <property type="project" value="UniProtKB-UniRule"/>
</dbReference>
<keyword evidence="12 16" id="KW-0131">Cell cycle</keyword>
<comment type="function">
    <text evidence="16">Peptidoglycan polymerase that is essential for cell division.</text>
</comment>
<evidence type="ECO:0000256" key="15">
    <source>
        <dbReference type="ARBA" id="ARBA00049902"/>
    </source>
</evidence>
<evidence type="ECO:0000256" key="14">
    <source>
        <dbReference type="ARBA" id="ARBA00038053"/>
    </source>
</evidence>
<dbReference type="GO" id="GO:0015648">
    <property type="term" value="F:lipid-linked peptidoglycan transporter activity"/>
    <property type="evidence" value="ECO:0007669"/>
    <property type="project" value="TreeGrafter"/>
</dbReference>
<evidence type="ECO:0000256" key="3">
    <source>
        <dbReference type="ARBA" id="ARBA00022475"/>
    </source>
</evidence>
<name>A0AAP6MKW7_9GAMM</name>
<dbReference type="EMBL" id="JAYGII010000004">
    <property type="protein sequence ID" value="MEA5444840.1"/>
    <property type="molecule type" value="Genomic_DNA"/>
</dbReference>
<dbReference type="InterPro" id="IPR001182">
    <property type="entry name" value="FtsW/RodA"/>
</dbReference>
<evidence type="ECO:0000256" key="8">
    <source>
        <dbReference type="ARBA" id="ARBA00022960"/>
    </source>
</evidence>
<gene>
    <name evidence="16 17" type="primary">ftsW</name>
    <name evidence="17" type="ORF">VCB98_03295</name>
</gene>
<keyword evidence="13 16" id="KW-0961">Cell wall biogenesis/degradation</keyword>
<evidence type="ECO:0000256" key="11">
    <source>
        <dbReference type="ARBA" id="ARBA00023136"/>
    </source>
</evidence>
<keyword evidence="16" id="KW-0997">Cell inner membrane</keyword>
<dbReference type="GO" id="GO:0005886">
    <property type="term" value="C:plasma membrane"/>
    <property type="evidence" value="ECO:0007669"/>
    <property type="project" value="UniProtKB-SubCell"/>
</dbReference>
<evidence type="ECO:0000256" key="1">
    <source>
        <dbReference type="ARBA" id="ARBA00004651"/>
    </source>
</evidence>
<evidence type="ECO:0000256" key="2">
    <source>
        <dbReference type="ARBA" id="ARBA00004752"/>
    </source>
</evidence>
<feature type="transmembrane region" description="Helical" evidence="16">
    <location>
        <begin position="21"/>
        <end position="44"/>
    </location>
</feature>
<keyword evidence="11 16" id="KW-0472">Membrane</keyword>
<evidence type="ECO:0000256" key="16">
    <source>
        <dbReference type="HAMAP-Rule" id="MF_00913"/>
    </source>
</evidence>
<dbReference type="GO" id="GO:0008955">
    <property type="term" value="F:peptidoglycan glycosyltransferase activity"/>
    <property type="evidence" value="ECO:0007669"/>
    <property type="project" value="UniProtKB-UniRule"/>
</dbReference>
<keyword evidence="5 16" id="KW-0328">Glycosyltransferase</keyword>
<dbReference type="HAMAP" id="MF_00913">
    <property type="entry name" value="PGT_FtsW_proteobact"/>
    <property type="match status" value="1"/>
</dbReference>
<dbReference type="NCBIfam" id="TIGR02614">
    <property type="entry name" value="ftsW"/>
    <property type="match status" value="1"/>
</dbReference>
<comment type="subcellular location">
    <subcellularLocation>
        <location evidence="16">Cell inner membrane</location>
        <topology evidence="16">Multi-pass membrane protein</topology>
    </subcellularLocation>
    <subcellularLocation>
        <location evidence="1">Cell membrane</location>
        <topology evidence="1">Multi-pass membrane protein</topology>
    </subcellularLocation>
    <text evidence="16">Localizes to the division septum.</text>
</comment>
<evidence type="ECO:0000256" key="7">
    <source>
        <dbReference type="ARBA" id="ARBA00022692"/>
    </source>
</evidence>
<feature type="transmembrane region" description="Helical" evidence="16">
    <location>
        <begin position="274"/>
        <end position="300"/>
    </location>
</feature>
<feature type="transmembrane region" description="Helical" evidence="16">
    <location>
        <begin position="176"/>
        <end position="193"/>
    </location>
</feature>
<keyword evidence="9 16" id="KW-0573">Peptidoglycan synthesis</keyword>
<feature type="transmembrane region" description="Helical" evidence="16">
    <location>
        <begin position="56"/>
        <end position="74"/>
    </location>
</feature>
<keyword evidence="18" id="KW-1185">Reference proteome</keyword>
<proteinExistence type="inferred from homology"/>
<dbReference type="PANTHER" id="PTHR30474:SF2">
    <property type="entry name" value="PEPTIDOGLYCAN GLYCOSYLTRANSFERASE FTSW-RELATED"/>
    <property type="match status" value="1"/>
</dbReference>
<keyword evidence="7 16" id="KW-0812">Transmembrane</keyword>
<keyword evidence="10 16" id="KW-1133">Transmembrane helix</keyword>
<protein>
    <recommendedName>
        <fullName evidence="16">Probable peptidoglycan glycosyltransferase FtsW</fullName>
        <shortName evidence="16">PGT</shortName>
        <ecNumber evidence="16">2.4.99.28</ecNumber>
    </recommendedName>
    <alternativeName>
        <fullName evidence="16">Cell division protein FtsW</fullName>
    </alternativeName>
    <alternativeName>
        <fullName evidence="16">Cell wall polymerase</fullName>
    </alternativeName>
    <alternativeName>
        <fullName evidence="16">Peptidoglycan polymerase</fullName>
        <shortName evidence="16">PG polymerase</shortName>
    </alternativeName>
</protein>
<evidence type="ECO:0000256" key="4">
    <source>
        <dbReference type="ARBA" id="ARBA00022618"/>
    </source>
</evidence>
<dbReference type="InterPro" id="IPR018365">
    <property type="entry name" value="Cell_cycle_FtsW-rel_CS"/>
</dbReference>
<dbReference type="GO" id="GO:0009252">
    <property type="term" value="P:peptidoglycan biosynthetic process"/>
    <property type="evidence" value="ECO:0007669"/>
    <property type="project" value="UniProtKB-UniRule"/>
</dbReference>
<reference evidence="17 18" key="1">
    <citation type="submission" date="2023-12" db="EMBL/GenBank/DDBJ databases">
        <title>Whole-genome sequencing of halo(alkali)philic microorganisms from hypersaline lakes.</title>
        <authorList>
            <person name="Sorokin D.Y."/>
            <person name="Merkel A.Y."/>
            <person name="Messina E."/>
            <person name="Yakimov M."/>
        </authorList>
    </citation>
    <scope>NUCLEOTIDE SEQUENCE [LARGE SCALE GENOMIC DNA]</scope>
    <source>
        <strain evidence="17 18">AB-CW1</strain>
    </source>
</reference>